<evidence type="ECO:0000313" key="1">
    <source>
        <dbReference type="EMBL" id="OTG11576.1"/>
    </source>
</evidence>
<organism evidence="1 2">
    <name type="scientific">Helianthus annuus</name>
    <name type="common">Common sunflower</name>
    <dbReference type="NCBI Taxonomy" id="4232"/>
    <lineage>
        <taxon>Eukaryota</taxon>
        <taxon>Viridiplantae</taxon>
        <taxon>Streptophyta</taxon>
        <taxon>Embryophyta</taxon>
        <taxon>Tracheophyta</taxon>
        <taxon>Spermatophyta</taxon>
        <taxon>Magnoliopsida</taxon>
        <taxon>eudicotyledons</taxon>
        <taxon>Gunneridae</taxon>
        <taxon>Pentapetalae</taxon>
        <taxon>asterids</taxon>
        <taxon>campanulids</taxon>
        <taxon>Asterales</taxon>
        <taxon>Asteraceae</taxon>
        <taxon>Asteroideae</taxon>
        <taxon>Heliantheae alliance</taxon>
        <taxon>Heliantheae</taxon>
        <taxon>Helianthus</taxon>
    </lineage>
</organism>
<accession>A0A251TLW4</accession>
<reference evidence="2" key="1">
    <citation type="journal article" date="2017" name="Nature">
        <title>The sunflower genome provides insights into oil metabolism, flowering and Asterid evolution.</title>
        <authorList>
            <person name="Badouin H."/>
            <person name="Gouzy J."/>
            <person name="Grassa C.J."/>
            <person name="Murat F."/>
            <person name="Staton S.E."/>
            <person name="Cottret L."/>
            <person name="Lelandais-Briere C."/>
            <person name="Owens G.L."/>
            <person name="Carrere S."/>
            <person name="Mayjonade B."/>
            <person name="Legrand L."/>
            <person name="Gill N."/>
            <person name="Kane N.C."/>
            <person name="Bowers J.E."/>
            <person name="Hubner S."/>
            <person name="Bellec A."/>
            <person name="Berard A."/>
            <person name="Berges H."/>
            <person name="Blanchet N."/>
            <person name="Boniface M.C."/>
            <person name="Brunel D."/>
            <person name="Catrice O."/>
            <person name="Chaidir N."/>
            <person name="Claudel C."/>
            <person name="Donnadieu C."/>
            <person name="Faraut T."/>
            <person name="Fievet G."/>
            <person name="Helmstetter N."/>
            <person name="King M."/>
            <person name="Knapp S.J."/>
            <person name="Lai Z."/>
            <person name="Le Paslier M.C."/>
            <person name="Lippi Y."/>
            <person name="Lorenzon L."/>
            <person name="Mandel J.R."/>
            <person name="Marage G."/>
            <person name="Marchand G."/>
            <person name="Marquand E."/>
            <person name="Bret-Mestries E."/>
            <person name="Morien E."/>
            <person name="Nambeesan S."/>
            <person name="Nguyen T."/>
            <person name="Pegot-Espagnet P."/>
            <person name="Pouilly N."/>
            <person name="Raftis F."/>
            <person name="Sallet E."/>
            <person name="Schiex T."/>
            <person name="Thomas J."/>
            <person name="Vandecasteele C."/>
            <person name="Vares D."/>
            <person name="Vear F."/>
            <person name="Vautrin S."/>
            <person name="Crespi M."/>
            <person name="Mangin B."/>
            <person name="Burke J.M."/>
            <person name="Salse J."/>
            <person name="Munos S."/>
            <person name="Vincourt P."/>
            <person name="Rieseberg L.H."/>
            <person name="Langlade N.B."/>
        </authorList>
    </citation>
    <scope>NUCLEOTIDE SEQUENCE [LARGE SCALE GENOMIC DNA]</scope>
    <source>
        <strain evidence="2">cv. SF193</strain>
    </source>
</reference>
<dbReference type="AlphaFoldDB" id="A0A251TLW4"/>
<gene>
    <name evidence="1" type="ORF">HannXRQ_Chr10g0300261</name>
</gene>
<keyword evidence="2" id="KW-1185">Reference proteome</keyword>
<name>A0A251TLW4_HELAN</name>
<dbReference type="Proteomes" id="UP000215914">
    <property type="component" value="Chromosome 10"/>
</dbReference>
<protein>
    <submittedName>
        <fullName evidence="1">Uncharacterized protein</fullName>
    </submittedName>
</protein>
<dbReference type="EMBL" id="CM007899">
    <property type="protein sequence ID" value="OTG11576.1"/>
    <property type="molecule type" value="Genomic_DNA"/>
</dbReference>
<evidence type="ECO:0000313" key="2">
    <source>
        <dbReference type="Proteomes" id="UP000215914"/>
    </source>
</evidence>
<dbReference type="InParanoid" id="A0A251TLW4"/>
<sequence>MLSIILHSKPIFFFKIEGIIGLRISRRLPTMIIDYYIKEKKTYKLWFPLYVCVQNVHNATNEINARMVESLIRH</sequence>
<proteinExistence type="predicted"/>